<dbReference type="InterPro" id="IPR013320">
    <property type="entry name" value="ConA-like_dom_sf"/>
</dbReference>
<comment type="subcellular location">
    <subcellularLocation>
        <location evidence="1">Cytoplasm</location>
    </subcellularLocation>
</comment>
<dbReference type="Pfam" id="PF00622">
    <property type="entry name" value="SPRY"/>
    <property type="match status" value="1"/>
</dbReference>
<dbReference type="SMART" id="SM00449">
    <property type="entry name" value="SPRY"/>
    <property type="match status" value="1"/>
</dbReference>
<feature type="compositionally biased region" description="Polar residues" evidence="7">
    <location>
        <begin position="18"/>
        <end position="28"/>
    </location>
</feature>
<keyword evidence="5" id="KW-0547">Nucleotide-binding</keyword>
<evidence type="ECO:0000256" key="6">
    <source>
        <dbReference type="ARBA" id="ARBA00022840"/>
    </source>
</evidence>
<dbReference type="InterPro" id="IPR041075">
    <property type="entry name" value="NOD1/2_WH"/>
</dbReference>
<keyword evidence="2" id="KW-0963">Cytoplasm</keyword>
<dbReference type="GO" id="GO:0005524">
    <property type="term" value="F:ATP binding"/>
    <property type="evidence" value="ECO:0007669"/>
    <property type="project" value="UniProtKB-KW"/>
</dbReference>
<dbReference type="InterPro" id="IPR051261">
    <property type="entry name" value="NLR"/>
</dbReference>
<evidence type="ECO:0000256" key="3">
    <source>
        <dbReference type="ARBA" id="ARBA00022614"/>
    </source>
</evidence>
<feature type="domain" description="B30.2/SPRY" evidence="8">
    <location>
        <begin position="982"/>
        <end position="1176"/>
    </location>
</feature>
<feature type="region of interest" description="Disordered" evidence="7">
    <location>
        <begin position="1"/>
        <end position="35"/>
    </location>
</feature>
<evidence type="ECO:0000256" key="2">
    <source>
        <dbReference type="ARBA" id="ARBA00022490"/>
    </source>
</evidence>
<accession>A0A9D3TD06</accession>
<feature type="compositionally biased region" description="Polar residues" evidence="7">
    <location>
        <begin position="1"/>
        <end position="10"/>
    </location>
</feature>
<dbReference type="InterPro" id="IPR032675">
    <property type="entry name" value="LRR_dom_sf"/>
</dbReference>
<keyword evidence="6" id="KW-0067">ATP-binding</keyword>
<dbReference type="Gene3D" id="3.40.50.300">
    <property type="entry name" value="P-loop containing nucleotide triphosphate hydrolases"/>
    <property type="match status" value="1"/>
</dbReference>
<dbReference type="Pfam" id="PF13765">
    <property type="entry name" value="PRY"/>
    <property type="match status" value="1"/>
</dbReference>
<dbReference type="InterPro" id="IPR029495">
    <property type="entry name" value="NACHT-assoc"/>
</dbReference>
<keyword evidence="11" id="KW-1185">Reference proteome</keyword>
<dbReference type="InterPro" id="IPR027417">
    <property type="entry name" value="P-loop_NTPase"/>
</dbReference>
<proteinExistence type="predicted"/>
<evidence type="ECO:0000256" key="5">
    <source>
        <dbReference type="ARBA" id="ARBA00022741"/>
    </source>
</evidence>
<dbReference type="GO" id="GO:0005737">
    <property type="term" value="C:cytoplasm"/>
    <property type="evidence" value="ECO:0007669"/>
    <property type="project" value="UniProtKB-SubCell"/>
</dbReference>
<dbReference type="PROSITE" id="PS50188">
    <property type="entry name" value="B302_SPRY"/>
    <property type="match status" value="1"/>
</dbReference>
<dbReference type="FunFam" id="3.40.50.300:FF:000210">
    <property type="entry name" value="Si:dkey-16p6.1"/>
    <property type="match status" value="1"/>
</dbReference>
<name>A0A9D3TD06_MEGAT</name>
<dbReference type="Pfam" id="PF05729">
    <property type="entry name" value="NACHT"/>
    <property type="match status" value="1"/>
</dbReference>
<reference evidence="10" key="1">
    <citation type="submission" date="2021-01" db="EMBL/GenBank/DDBJ databases">
        <authorList>
            <person name="Zahm M."/>
            <person name="Roques C."/>
            <person name="Cabau C."/>
            <person name="Klopp C."/>
            <person name="Donnadieu C."/>
            <person name="Jouanno E."/>
            <person name="Lampietro C."/>
            <person name="Louis A."/>
            <person name="Herpin A."/>
            <person name="Echchiki A."/>
            <person name="Berthelot C."/>
            <person name="Parey E."/>
            <person name="Roest-Crollius H."/>
            <person name="Braasch I."/>
            <person name="Postlethwait J."/>
            <person name="Bobe J."/>
            <person name="Montfort J."/>
            <person name="Bouchez O."/>
            <person name="Begum T."/>
            <person name="Mejri S."/>
            <person name="Adams A."/>
            <person name="Chen W.-J."/>
            <person name="Guiguen Y."/>
        </authorList>
    </citation>
    <scope>NUCLEOTIDE SEQUENCE</scope>
    <source>
        <strain evidence="10">YG-15Mar2019-1</strain>
        <tissue evidence="10">Brain</tissue>
    </source>
</reference>
<dbReference type="EMBL" id="JAFDVH010000001">
    <property type="protein sequence ID" value="KAG7491276.1"/>
    <property type="molecule type" value="Genomic_DNA"/>
</dbReference>
<dbReference type="Proteomes" id="UP001046870">
    <property type="component" value="Chromosome 1"/>
</dbReference>
<dbReference type="SMART" id="SM01288">
    <property type="entry name" value="FISNA"/>
    <property type="match status" value="1"/>
</dbReference>
<evidence type="ECO:0000256" key="7">
    <source>
        <dbReference type="SAM" id="MobiDB-lite"/>
    </source>
</evidence>
<dbReference type="CDD" id="cd16040">
    <property type="entry name" value="SPRY_PRY_SNTX"/>
    <property type="match status" value="1"/>
</dbReference>
<dbReference type="PROSITE" id="PS50837">
    <property type="entry name" value="NACHT"/>
    <property type="match status" value="1"/>
</dbReference>
<dbReference type="SMART" id="SM00368">
    <property type="entry name" value="LRR_RI"/>
    <property type="match status" value="9"/>
</dbReference>
<dbReference type="InterPro" id="IPR003879">
    <property type="entry name" value="Butyrophylin_SPRY"/>
</dbReference>
<dbReference type="Gene3D" id="2.60.120.920">
    <property type="match status" value="1"/>
</dbReference>
<dbReference type="Pfam" id="PF14484">
    <property type="entry name" value="FISNA"/>
    <property type="match status" value="1"/>
</dbReference>
<dbReference type="InterPro" id="IPR043136">
    <property type="entry name" value="B30.2/SPRY_sf"/>
</dbReference>
<evidence type="ECO:0008006" key="12">
    <source>
        <dbReference type="Google" id="ProtNLM"/>
    </source>
</evidence>
<dbReference type="FunFam" id="2.60.120.920:FF:000037">
    <property type="entry name" value="Si:dkey-191j3.2"/>
    <property type="match status" value="1"/>
</dbReference>
<dbReference type="AlphaFoldDB" id="A0A9D3TD06"/>
<organism evidence="10 11">
    <name type="scientific">Megalops atlanticus</name>
    <name type="common">Tarpon</name>
    <name type="synonym">Clupea gigantea</name>
    <dbReference type="NCBI Taxonomy" id="7932"/>
    <lineage>
        <taxon>Eukaryota</taxon>
        <taxon>Metazoa</taxon>
        <taxon>Chordata</taxon>
        <taxon>Craniata</taxon>
        <taxon>Vertebrata</taxon>
        <taxon>Euteleostomi</taxon>
        <taxon>Actinopterygii</taxon>
        <taxon>Neopterygii</taxon>
        <taxon>Teleostei</taxon>
        <taxon>Elopiformes</taxon>
        <taxon>Megalopidae</taxon>
        <taxon>Megalops</taxon>
    </lineage>
</organism>
<feature type="non-terminal residue" evidence="10">
    <location>
        <position position="1176"/>
    </location>
</feature>
<dbReference type="Gene3D" id="3.80.10.10">
    <property type="entry name" value="Ribonuclease Inhibitor"/>
    <property type="match status" value="2"/>
</dbReference>
<evidence type="ECO:0000259" key="9">
    <source>
        <dbReference type="PROSITE" id="PS50837"/>
    </source>
</evidence>
<dbReference type="InterPro" id="IPR041267">
    <property type="entry name" value="NLRP_HD2"/>
</dbReference>
<evidence type="ECO:0000256" key="4">
    <source>
        <dbReference type="ARBA" id="ARBA00022737"/>
    </source>
</evidence>
<dbReference type="InterPro" id="IPR001611">
    <property type="entry name" value="Leu-rich_rpt"/>
</dbReference>
<dbReference type="SUPFAM" id="SSF52047">
    <property type="entry name" value="RNI-like"/>
    <property type="match status" value="1"/>
</dbReference>
<dbReference type="Pfam" id="PF13516">
    <property type="entry name" value="LRR_6"/>
    <property type="match status" value="6"/>
</dbReference>
<dbReference type="SUPFAM" id="SSF49899">
    <property type="entry name" value="Concanavalin A-like lectins/glucanases"/>
    <property type="match status" value="1"/>
</dbReference>
<dbReference type="InterPro" id="IPR007111">
    <property type="entry name" value="NACHT_NTPase"/>
</dbReference>
<dbReference type="PRINTS" id="PR01407">
    <property type="entry name" value="BUTYPHLNCDUF"/>
</dbReference>
<dbReference type="Pfam" id="PF17779">
    <property type="entry name" value="WHD_NOD2"/>
    <property type="match status" value="1"/>
</dbReference>
<protein>
    <recommendedName>
        <fullName evidence="12">NACHT, LRR and PYD domains-containing protein 12-like</fullName>
    </recommendedName>
</protein>
<dbReference type="OrthoDB" id="120976at2759"/>
<keyword evidence="3" id="KW-0433">Leucine-rich repeat</keyword>
<keyword evidence="4" id="KW-0677">Repeat</keyword>
<evidence type="ECO:0000256" key="1">
    <source>
        <dbReference type="ARBA" id="ARBA00004496"/>
    </source>
</evidence>
<dbReference type="InterPro" id="IPR006574">
    <property type="entry name" value="PRY"/>
</dbReference>
<feature type="domain" description="NACHT" evidence="9">
    <location>
        <begin position="185"/>
        <end position="319"/>
    </location>
</feature>
<dbReference type="InterPro" id="IPR003877">
    <property type="entry name" value="SPRY_dom"/>
</dbReference>
<evidence type="ECO:0000313" key="10">
    <source>
        <dbReference type="EMBL" id="KAG7491276.1"/>
    </source>
</evidence>
<feature type="compositionally biased region" description="Basic and acidic residues" evidence="7">
    <location>
        <begin position="1017"/>
        <end position="1031"/>
    </location>
</feature>
<comment type="caution">
    <text evidence="10">The sequence shown here is derived from an EMBL/GenBank/DDBJ whole genome shotgun (WGS) entry which is preliminary data.</text>
</comment>
<feature type="region of interest" description="Disordered" evidence="7">
    <location>
        <begin position="1011"/>
        <end position="1031"/>
    </location>
</feature>
<gene>
    <name evidence="10" type="ORF">MATL_G00001390</name>
</gene>
<evidence type="ECO:0000259" key="8">
    <source>
        <dbReference type="PROSITE" id="PS50188"/>
    </source>
</evidence>
<evidence type="ECO:0000313" key="11">
    <source>
        <dbReference type="Proteomes" id="UP001046870"/>
    </source>
</evidence>
<dbReference type="InterPro" id="IPR001870">
    <property type="entry name" value="B30.2/SPRY"/>
</dbReference>
<dbReference type="SMART" id="SM00589">
    <property type="entry name" value="PRY"/>
    <property type="match status" value="1"/>
</dbReference>
<dbReference type="PANTHER" id="PTHR24106">
    <property type="entry name" value="NACHT, LRR AND CARD DOMAINS-CONTAINING"/>
    <property type="match status" value="1"/>
</dbReference>
<sequence length="1176" mass="131068">SEHSNPTRSVTRVRLQRSESPVPSCQSVKSDKSMDRLARFGEEHHPLESSELSGLQSSSAVCEQMSQLRLCQQSMIVDASPLCSNDQDLGAENKGCAQRVQEKLKSSLKKRFECIFEGVATSGKHTLFNNIYTELYITEGDSEGVNNEHEVWQIATTSRTQTTQDTAINCNDIFQPLPGQEKPIRTVLTKGIAGIGKTVSVQKFILDWAEGKANQDIRFMFVLPFRELNLINDEQYSLLGLLHVFHPETRGIENINSDADKVLFIFDGLDESRFSFNFQQNEMLSDVTKTSSVAVLLTNLIKGNLLPSVLLWITTRPAAANQIPPKYVHRLTEVQGFNDSQKEEYFRKRFSDANQASRIISHLKSCRSLYIMCYIPVFCWISATVLERLLGEADCGEIPKTLTGMYTHFLLIQSNIKNEKYQGRNETDPQKLLALDKDMILKLGQLAFQHLENGTLMFYEEDLRKYGIDVTEASVYSGVCTEIFKVESVLYQKKVYCFVHLSIQEYLAALSVFHSNASKNLKALKSIFGQKSEVTELSLYDLHKRAVQKALESKNGHLDLFLRFLLGLSLDSNQNLLKGILKQTGSNSESIKKTVQYIKSLEMKDSSPERCINLLHCLAELKDDSLMKKVQKFLSSGNHSGERISPVHCSALAYMLLMSEEVLDEFDLRKYNTSDEGRRRLVPAVRCCRKALLGNCNLAKESFEIVASALQSATSPLRELDLSKNNLGESGVKLLSAALMSPNCKLQTLDLSCCYLGESGVKLLSAALMSPNCKLQTLRLRFCNLNEKSCEAMTSALQSATSPLRELDLSKNNLGDSGVKLLSAALMSPNCKLQTLDLSYCNLGESGVKLLSAALMSPNCKLQSLRLGCCNLTERCCDDLASVLRSHHSELRELELRDNDLQDSGVRALSAGLEDPHCKLQRLGLSLCRITERGCASLTSALRSNPSHLRELDLSYNHPGDSGVRALSAGLEDPSFKLETLLVDHGGEIRLKAGLRKYACQLTLDPNTAHRGLSLSEGDRKVTRTPERKQPYPDHPERFACWQQVLCREGLSGTRCYWEAECSGGAEIAVAYKGISRKGGWGSDSVFGYNDQSWCLSCSSDGFSGWHNKKHTSIPTPSSRSRRVGVYLDWPAGTLSFYSVSSDTLTHLHTFHTTFTQPLYPGFCIWTGTLSLCMLG</sequence>
<dbReference type="Pfam" id="PF17776">
    <property type="entry name" value="NLRC4_HD2"/>
    <property type="match status" value="1"/>
</dbReference>